<name>A0A840S1R8_9BURK</name>
<evidence type="ECO:0000256" key="3">
    <source>
        <dbReference type="ARBA" id="ARBA00022475"/>
    </source>
</evidence>
<keyword evidence="5 7" id="KW-1133">Transmembrane helix</keyword>
<proteinExistence type="inferred from homology"/>
<dbReference type="PIRSF" id="PIRSF004810">
    <property type="entry name" value="ChrA"/>
    <property type="match status" value="1"/>
</dbReference>
<dbReference type="PANTHER" id="PTHR33567:SF3">
    <property type="entry name" value="CHROMATE ION TRANSPORTER (EUROFUNG)"/>
    <property type="match status" value="1"/>
</dbReference>
<gene>
    <name evidence="8" type="ORF">HNQ51_002416</name>
</gene>
<evidence type="ECO:0000313" key="8">
    <source>
        <dbReference type="EMBL" id="MBB5205097.1"/>
    </source>
</evidence>
<dbReference type="GO" id="GO:0015109">
    <property type="term" value="F:chromate transmembrane transporter activity"/>
    <property type="evidence" value="ECO:0007669"/>
    <property type="project" value="InterPro"/>
</dbReference>
<keyword evidence="6 7" id="KW-0472">Membrane</keyword>
<dbReference type="EMBL" id="JACHHO010000003">
    <property type="protein sequence ID" value="MBB5205097.1"/>
    <property type="molecule type" value="Genomic_DNA"/>
</dbReference>
<evidence type="ECO:0000256" key="6">
    <source>
        <dbReference type="ARBA" id="ARBA00023136"/>
    </source>
</evidence>
<dbReference type="GO" id="GO:0005886">
    <property type="term" value="C:plasma membrane"/>
    <property type="evidence" value="ECO:0007669"/>
    <property type="project" value="UniProtKB-SubCell"/>
</dbReference>
<comment type="caution">
    <text evidence="8">The sequence shown here is derived from an EMBL/GenBank/DDBJ whole genome shotgun (WGS) entry which is preliminary data.</text>
</comment>
<keyword evidence="3" id="KW-1003">Cell membrane</keyword>
<feature type="transmembrane region" description="Helical" evidence="7">
    <location>
        <begin position="12"/>
        <end position="30"/>
    </location>
</feature>
<dbReference type="NCBIfam" id="TIGR00937">
    <property type="entry name" value="2A51"/>
    <property type="match status" value="1"/>
</dbReference>
<dbReference type="InterPro" id="IPR014047">
    <property type="entry name" value="Chr_Tranpt_l_chain"/>
</dbReference>
<feature type="transmembrane region" description="Helical" evidence="7">
    <location>
        <begin position="108"/>
        <end position="130"/>
    </location>
</feature>
<feature type="transmembrane region" description="Helical" evidence="7">
    <location>
        <begin position="343"/>
        <end position="363"/>
    </location>
</feature>
<evidence type="ECO:0000256" key="7">
    <source>
        <dbReference type="SAM" id="Phobius"/>
    </source>
</evidence>
<accession>A0A840S1R8</accession>
<feature type="transmembrane region" description="Helical" evidence="7">
    <location>
        <begin position="151"/>
        <end position="174"/>
    </location>
</feature>
<keyword evidence="9" id="KW-1185">Reference proteome</keyword>
<reference evidence="8 9" key="1">
    <citation type="submission" date="2020-08" db="EMBL/GenBank/DDBJ databases">
        <title>Genomic Encyclopedia of Type Strains, Phase IV (KMG-IV): sequencing the most valuable type-strain genomes for metagenomic binning, comparative biology and taxonomic classification.</title>
        <authorList>
            <person name="Goeker M."/>
        </authorList>
    </citation>
    <scope>NUCLEOTIDE SEQUENCE [LARGE SCALE GENOMIC DNA]</scope>
    <source>
        <strain evidence="8 9">DSM 23958</strain>
    </source>
</reference>
<evidence type="ECO:0000256" key="1">
    <source>
        <dbReference type="ARBA" id="ARBA00004651"/>
    </source>
</evidence>
<sequence length="433" mass="46046">MRTPTRAQALRFWAWLGLVSFGGPAAQIALMHSELVERRRWVDEARFQHALGYCMLLPGPEAQQLATYLGWMLHGRAMGIAAGLLFILPAWGLMLGLGWLYMAQGQQPWMQGVLAGLKPAVLALVVWALWRMGRKSLQHRLWLFVALESLVLLRLGLPFPLILLLAAALGAVAAHRGWGALPKAVAVDTSRSPAPSGTVGVLGLGVLLWALPMGLLVAWQGLQGFFPQLAGFFTQAALLTFGGAYAVLPFVAQAVVQQQGWITTAQLMDGLALGETTPGPLVIVLVFIGFVAAWQQTGADPLVWGLLGGAVAGFFTFLPSFVFILVGAPWVERSRQLPVLAGPLRAIGAAVVGVMADLALFLGQHTLKPQGHWDAAALGLAVLCGLALWRWPRRAVWVVLGAALVGAVLHESPGVAVAPAAHLVEALAGGQHL</sequence>
<dbReference type="AlphaFoldDB" id="A0A840S1R8"/>
<evidence type="ECO:0000313" key="9">
    <source>
        <dbReference type="Proteomes" id="UP000554837"/>
    </source>
</evidence>
<feature type="transmembrane region" description="Helical" evidence="7">
    <location>
        <begin position="276"/>
        <end position="294"/>
    </location>
</feature>
<feature type="transmembrane region" description="Helical" evidence="7">
    <location>
        <begin position="80"/>
        <end position="102"/>
    </location>
</feature>
<dbReference type="PANTHER" id="PTHR33567">
    <property type="entry name" value="CHROMATE ION TRANSPORTER (EUROFUNG)"/>
    <property type="match status" value="1"/>
</dbReference>
<dbReference type="RefSeq" id="WP_246071476.1">
    <property type="nucleotide sequence ID" value="NZ_CP040709.1"/>
</dbReference>
<organism evidence="8 9">
    <name type="scientific">Inhella inkyongensis</name>
    <dbReference type="NCBI Taxonomy" id="392593"/>
    <lineage>
        <taxon>Bacteria</taxon>
        <taxon>Pseudomonadati</taxon>
        <taxon>Pseudomonadota</taxon>
        <taxon>Betaproteobacteria</taxon>
        <taxon>Burkholderiales</taxon>
        <taxon>Sphaerotilaceae</taxon>
        <taxon>Inhella</taxon>
    </lineage>
</organism>
<comment type="subcellular location">
    <subcellularLocation>
        <location evidence="1">Cell membrane</location>
        <topology evidence="1">Multi-pass membrane protein</topology>
    </subcellularLocation>
</comment>
<protein>
    <submittedName>
        <fullName evidence="8">Chromate transporter</fullName>
    </submittedName>
</protein>
<feature type="transmembrane region" description="Helical" evidence="7">
    <location>
        <begin position="194"/>
        <end position="217"/>
    </location>
</feature>
<evidence type="ECO:0000256" key="2">
    <source>
        <dbReference type="ARBA" id="ARBA00005262"/>
    </source>
</evidence>
<evidence type="ECO:0000256" key="4">
    <source>
        <dbReference type="ARBA" id="ARBA00022692"/>
    </source>
</evidence>
<evidence type="ECO:0000256" key="5">
    <source>
        <dbReference type="ARBA" id="ARBA00022989"/>
    </source>
</evidence>
<comment type="similarity">
    <text evidence="2">Belongs to the chromate ion transporter (CHR) (TC 2.A.51) family.</text>
</comment>
<dbReference type="InterPro" id="IPR003370">
    <property type="entry name" value="Chromate_transpt"/>
</dbReference>
<dbReference type="Pfam" id="PF02417">
    <property type="entry name" value="Chromate_transp"/>
    <property type="match status" value="2"/>
</dbReference>
<dbReference type="Proteomes" id="UP000554837">
    <property type="component" value="Unassembled WGS sequence"/>
</dbReference>
<keyword evidence="4 7" id="KW-0812">Transmembrane</keyword>
<feature type="transmembrane region" description="Helical" evidence="7">
    <location>
        <begin position="306"/>
        <end position="331"/>
    </location>
</feature>
<feature type="transmembrane region" description="Helical" evidence="7">
    <location>
        <begin position="375"/>
        <end position="391"/>
    </location>
</feature>
<feature type="transmembrane region" description="Helical" evidence="7">
    <location>
        <begin position="229"/>
        <end position="256"/>
    </location>
</feature>